<dbReference type="GO" id="GO:0009847">
    <property type="term" value="P:spore germination"/>
    <property type="evidence" value="ECO:0007669"/>
    <property type="project" value="InterPro"/>
</dbReference>
<dbReference type="GO" id="GO:0008233">
    <property type="term" value="F:peptidase activity"/>
    <property type="evidence" value="ECO:0007669"/>
    <property type="project" value="UniProtKB-KW"/>
</dbReference>
<reference evidence="4 5" key="1">
    <citation type="submission" date="2020-07" db="EMBL/GenBank/DDBJ databases">
        <authorList>
            <person name="Feng H."/>
        </authorList>
    </citation>
    <scope>NUCLEOTIDE SEQUENCE [LARGE SCALE GENOMIC DNA]</scope>
    <source>
        <strain evidence="5">s-10</strain>
    </source>
</reference>
<dbReference type="InterPro" id="IPR005080">
    <property type="entry name" value="Peptidase_A25"/>
</dbReference>
<sequence>MVGVPTVVDAVTIAHDTIDFVLSHLSREMQGVRSNPLDPHNRPSVRELQQQNVPAETGNQMMGMFGSLNPDEKRQLIHEVLAPLGQNLIVTPKEVDSFIANIAKLVANGINCALHESVTMDNVSSHIH</sequence>
<dbReference type="AlphaFoldDB" id="A0A7W1WNG3"/>
<keyword evidence="1" id="KW-0645">Protease</keyword>
<dbReference type="EMBL" id="JACEIQ010000001">
    <property type="protein sequence ID" value="MBA4493119.1"/>
    <property type="molecule type" value="Genomic_DNA"/>
</dbReference>
<comment type="caution">
    <text evidence="4">The sequence shown here is derived from an EMBL/GenBank/DDBJ whole genome shotgun (WGS) entry which is preliminary data.</text>
</comment>
<dbReference type="InterPro" id="IPR023430">
    <property type="entry name" value="Pept_HybD-like_dom_sf"/>
</dbReference>
<gene>
    <name evidence="4" type="ORF">H1191_02170</name>
</gene>
<keyword evidence="5" id="KW-1185">Reference proteome</keyword>
<evidence type="ECO:0000313" key="4">
    <source>
        <dbReference type="EMBL" id="MBA4493119.1"/>
    </source>
</evidence>
<organism evidence="4 5">
    <name type="scientific">Paenactinomyces guangxiensis</name>
    <dbReference type="NCBI Taxonomy" id="1490290"/>
    <lineage>
        <taxon>Bacteria</taxon>
        <taxon>Bacillati</taxon>
        <taxon>Bacillota</taxon>
        <taxon>Bacilli</taxon>
        <taxon>Bacillales</taxon>
        <taxon>Thermoactinomycetaceae</taxon>
        <taxon>Paenactinomyces</taxon>
    </lineage>
</organism>
<evidence type="ECO:0000256" key="1">
    <source>
        <dbReference type="ARBA" id="ARBA00022670"/>
    </source>
</evidence>
<evidence type="ECO:0000256" key="3">
    <source>
        <dbReference type="ARBA" id="ARBA00023145"/>
    </source>
</evidence>
<dbReference type="Gene3D" id="3.40.50.1450">
    <property type="entry name" value="HybD-like"/>
    <property type="match status" value="1"/>
</dbReference>
<protein>
    <submittedName>
        <fullName evidence="4">GPR endopeptidase</fullName>
    </submittedName>
</protein>
<name>A0A7W1WNG3_9BACL</name>
<evidence type="ECO:0000256" key="2">
    <source>
        <dbReference type="ARBA" id="ARBA00022801"/>
    </source>
</evidence>
<dbReference type="Proteomes" id="UP000535491">
    <property type="component" value="Unassembled WGS sequence"/>
</dbReference>
<accession>A0A7W1WNG3</accession>
<keyword evidence="2" id="KW-0378">Hydrolase</keyword>
<proteinExistence type="predicted"/>
<keyword evidence="3" id="KW-0865">Zymogen</keyword>
<dbReference type="SUPFAM" id="SSF53163">
    <property type="entry name" value="HybD-like"/>
    <property type="match status" value="1"/>
</dbReference>
<evidence type="ECO:0000313" key="5">
    <source>
        <dbReference type="Proteomes" id="UP000535491"/>
    </source>
</evidence>
<dbReference type="Pfam" id="PF03418">
    <property type="entry name" value="Peptidase_A25"/>
    <property type="match status" value="1"/>
</dbReference>
<dbReference type="GO" id="GO:0006508">
    <property type="term" value="P:proteolysis"/>
    <property type="evidence" value="ECO:0007669"/>
    <property type="project" value="UniProtKB-KW"/>
</dbReference>